<dbReference type="AlphaFoldDB" id="A0A365Y3S3"/>
<reference evidence="2 3" key="1">
    <citation type="submission" date="2018-05" db="EMBL/GenBank/DDBJ databases">
        <title>Chitinophaga sp. K3CV102501T nov., isolated from isolated from a monsoon evergreen broad-leaved forest soil.</title>
        <authorList>
            <person name="Lv Y."/>
        </authorList>
    </citation>
    <scope>NUCLEOTIDE SEQUENCE [LARGE SCALE GENOMIC DNA]</scope>
    <source>
        <strain evidence="2 3">GDMCC 1.1325</strain>
    </source>
</reference>
<evidence type="ECO:0000313" key="2">
    <source>
        <dbReference type="EMBL" id="RBL93232.1"/>
    </source>
</evidence>
<proteinExistence type="predicted"/>
<evidence type="ECO:0000313" key="3">
    <source>
        <dbReference type="Proteomes" id="UP000253410"/>
    </source>
</evidence>
<keyword evidence="1" id="KW-0732">Signal</keyword>
<sequence>MRSLLLPFLALLAMPVSVAAQYSRFTVSPLAVLPADSLLKTRMLVSLDGFLRDKNHPEQPSLYTDSAYLKHYAMGFDEIVQIENSKKYSDSNFFRPQLLNVIRLKQPGEYLIKLGFMGMVNGQPIIRKIYSMVGKDRQDKIVFYPAIDWVVRDWNRQQVGNIHYVYPHTLDMGAARRFDRFNTELAGWFGMKPVELLYYDCSNAQELLRIKGVDYDASANYLRRGDSDEDNNIFMSGVGSSWYAHDLVHFYCAKFLPRPVNRAAEEGLAYYADGAWGESFEACLVVLKKYVADHPGEDLYQTFKKAVMVGDISLKYTINALLLKDKIRREGIRQALEVLKTENTDEGLDKSLQTHFGLTSGNFNEKIRKLLAAS</sequence>
<name>A0A365Y3S3_9BACT</name>
<protein>
    <submittedName>
        <fullName evidence="2">Uncharacterized protein</fullName>
    </submittedName>
</protein>
<feature type="signal peptide" evidence="1">
    <location>
        <begin position="1"/>
        <end position="19"/>
    </location>
</feature>
<dbReference type="Proteomes" id="UP000253410">
    <property type="component" value="Unassembled WGS sequence"/>
</dbReference>
<keyword evidence="3" id="KW-1185">Reference proteome</keyword>
<dbReference type="OrthoDB" id="788878at2"/>
<comment type="caution">
    <text evidence="2">The sequence shown here is derived from an EMBL/GenBank/DDBJ whole genome shotgun (WGS) entry which is preliminary data.</text>
</comment>
<dbReference type="EMBL" id="QFFJ01000001">
    <property type="protein sequence ID" value="RBL93232.1"/>
    <property type="molecule type" value="Genomic_DNA"/>
</dbReference>
<feature type="chain" id="PRO_5017033099" evidence="1">
    <location>
        <begin position="20"/>
        <end position="374"/>
    </location>
</feature>
<accession>A0A365Y3S3</accession>
<gene>
    <name evidence="2" type="ORF">DF182_11885</name>
</gene>
<dbReference type="RefSeq" id="WP_113615828.1">
    <property type="nucleotide sequence ID" value="NZ_QFFJ01000001.1"/>
</dbReference>
<evidence type="ECO:0000256" key="1">
    <source>
        <dbReference type="SAM" id="SignalP"/>
    </source>
</evidence>
<organism evidence="2 3">
    <name type="scientific">Chitinophaga flava</name>
    <dbReference type="NCBI Taxonomy" id="2259036"/>
    <lineage>
        <taxon>Bacteria</taxon>
        <taxon>Pseudomonadati</taxon>
        <taxon>Bacteroidota</taxon>
        <taxon>Chitinophagia</taxon>
        <taxon>Chitinophagales</taxon>
        <taxon>Chitinophagaceae</taxon>
        <taxon>Chitinophaga</taxon>
    </lineage>
</organism>